<name>A0ABT9EJ55_9SPHN</name>
<dbReference type="SUPFAM" id="SSF100950">
    <property type="entry name" value="NagB/RpiA/CoA transferase-like"/>
    <property type="match status" value="2"/>
</dbReference>
<feature type="domain" description="Acetyl-CoA hydrolase/transferase C-terminal" evidence="1">
    <location>
        <begin position="270"/>
        <end position="420"/>
    </location>
</feature>
<protein>
    <submittedName>
        <fullName evidence="2">Acetyl-CoA hydrolase/transferase C-terminal domain-containing protein</fullName>
    </submittedName>
</protein>
<gene>
    <name evidence="2" type="ORF">Q5H91_07210</name>
</gene>
<proteinExistence type="predicted"/>
<dbReference type="PANTHER" id="PTHR21432:SF20">
    <property type="entry name" value="ACETYL-COA HYDROLASE"/>
    <property type="match status" value="1"/>
</dbReference>
<dbReference type="Gene3D" id="3.40.1080.20">
    <property type="entry name" value="Acetyl-CoA hydrolase/transferase C-terminal domain"/>
    <property type="match status" value="1"/>
</dbReference>
<keyword evidence="3" id="KW-1185">Reference proteome</keyword>
<comment type="caution">
    <text evidence="2">The sequence shown here is derived from an EMBL/GenBank/DDBJ whole genome shotgun (WGS) entry which is preliminary data.</text>
</comment>
<reference evidence="2 3" key="1">
    <citation type="submission" date="2023-07" db="EMBL/GenBank/DDBJ databases">
        <authorList>
            <person name="Kim M.K."/>
        </authorList>
    </citation>
    <scope>NUCLEOTIDE SEQUENCE [LARGE SCALE GENOMIC DNA]</scope>
    <source>
        <strain evidence="2 3">KR1UV-12</strain>
    </source>
</reference>
<dbReference type="Gene3D" id="3.30.750.70">
    <property type="entry name" value="4-hydroxybutyrate coenzyme like domains"/>
    <property type="match status" value="1"/>
</dbReference>
<dbReference type="InterPro" id="IPR037171">
    <property type="entry name" value="NagB/RpiA_transferase-like"/>
</dbReference>
<accession>A0ABT9EJ55</accession>
<dbReference type="GO" id="GO:0016787">
    <property type="term" value="F:hydrolase activity"/>
    <property type="evidence" value="ECO:0007669"/>
    <property type="project" value="UniProtKB-KW"/>
</dbReference>
<dbReference type="Proteomes" id="UP001230685">
    <property type="component" value="Unassembled WGS sequence"/>
</dbReference>
<dbReference type="PANTHER" id="PTHR21432">
    <property type="entry name" value="ACETYL-COA HYDROLASE-RELATED"/>
    <property type="match status" value="1"/>
</dbReference>
<evidence type="ECO:0000313" key="3">
    <source>
        <dbReference type="Proteomes" id="UP001230685"/>
    </source>
</evidence>
<dbReference type="InterPro" id="IPR046433">
    <property type="entry name" value="ActCoA_hydro"/>
</dbReference>
<dbReference type="Gene3D" id="3.40.1080.10">
    <property type="entry name" value="Glutaconate Coenzyme A-transferase"/>
    <property type="match status" value="1"/>
</dbReference>
<keyword evidence="2" id="KW-0378">Hydrolase</keyword>
<dbReference type="InterPro" id="IPR026888">
    <property type="entry name" value="AcetylCoA_hyd_C"/>
</dbReference>
<evidence type="ECO:0000313" key="2">
    <source>
        <dbReference type="EMBL" id="MDP1026995.1"/>
    </source>
</evidence>
<sequence>MTAEQAVALIPDGARICMALGVAQPPAILAALAARAAAGEIEGASLYYLLSTSVAGHTVLRRDLRHRLRPISLFHSAVERAIDVEAAAIGDRDVDLIPVAFSRVPRMLRDEVGVDTLVTQVAPPDENGDFSLGTNVDYAHGAARSCARVIVEVNRHMPRTGGNGTIPLSAVTAIVEHDRPLPEIPSAARRPEDEAIGAIIAGLIDDGACLQMGIGAVPEAVCAALHAHRHLGIHSELMTPGLAALMQAGIVDNSRKVNHPGQTIFTFAMGDRQFYEFLDGNPDVAAHPVDYVNDVAVIARNPNMVSVNATLEVDLHGACNSEGMNGRQYSAAGGQLDFVRGASASVGGKSIIACHATAARGTVSRIVPRLSGPVTTPRNDVHIVVTEFGAADLRGKSLTQRGEALIAIAHPRFRDELTAQLYARRSGL</sequence>
<evidence type="ECO:0000259" key="1">
    <source>
        <dbReference type="Pfam" id="PF13336"/>
    </source>
</evidence>
<dbReference type="EMBL" id="JAUUDS010000002">
    <property type="protein sequence ID" value="MDP1026995.1"/>
    <property type="molecule type" value="Genomic_DNA"/>
</dbReference>
<organism evidence="2 3">
    <name type="scientific">Sphingomonas aurea</name>
    <dbReference type="NCBI Taxonomy" id="3063994"/>
    <lineage>
        <taxon>Bacteria</taxon>
        <taxon>Pseudomonadati</taxon>
        <taxon>Pseudomonadota</taxon>
        <taxon>Alphaproteobacteria</taxon>
        <taxon>Sphingomonadales</taxon>
        <taxon>Sphingomonadaceae</taxon>
        <taxon>Sphingomonas</taxon>
    </lineage>
</organism>
<dbReference type="Pfam" id="PF13336">
    <property type="entry name" value="AcetylCoA_hyd_C"/>
    <property type="match status" value="1"/>
</dbReference>
<dbReference type="InterPro" id="IPR038460">
    <property type="entry name" value="AcetylCoA_hyd_C_sf"/>
</dbReference>